<feature type="domain" description="DUF7918" evidence="1">
    <location>
        <begin position="95"/>
        <end position="257"/>
    </location>
</feature>
<proteinExistence type="predicted"/>
<dbReference type="EMBL" id="ML992681">
    <property type="protein sequence ID" value="KAF2210386.1"/>
    <property type="molecule type" value="Genomic_DNA"/>
</dbReference>
<evidence type="ECO:0000259" key="1">
    <source>
        <dbReference type="Pfam" id="PF25534"/>
    </source>
</evidence>
<evidence type="ECO:0000313" key="3">
    <source>
        <dbReference type="Proteomes" id="UP000799539"/>
    </source>
</evidence>
<dbReference type="Proteomes" id="UP000799539">
    <property type="component" value="Unassembled WGS sequence"/>
</dbReference>
<dbReference type="PANTHER" id="PTHR36223:SF1">
    <property type="entry name" value="TRANSCRIPTION ELONGATION FACTOR EAF N-TERMINAL DOMAIN-CONTAINING PROTEIN"/>
    <property type="match status" value="1"/>
</dbReference>
<dbReference type="AlphaFoldDB" id="A0A6A6FAG6"/>
<gene>
    <name evidence="2" type="ORF">CERZMDRAFT_86121</name>
</gene>
<accession>A0A6A6FAG6</accession>
<dbReference type="OrthoDB" id="3364132at2759"/>
<dbReference type="InterPro" id="IPR057678">
    <property type="entry name" value="DUF7918"/>
</dbReference>
<organism evidence="2 3">
    <name type="scientific">Cercospora zeae-maydis SCOH1-5</name>
    <dbReference type="NCBI Taxonomy" id="717836"/>
    <lineage>
        <taxon>Eukaryota</taxon>
        <taxon>Fungi</taxon>
        <taxon>Dikarya</taxon>
        <taxon>Ascomycota</taxon>
        <taxon>Pezizomycotina</taxon>
        <taxon>Dothideomycetes</taxon>
        <taxon>Dothideomycetidae</taxon>
        <taxon>Mycosphaerellales</taxon>
        <taxon>Mycosphaerellaceae</taxon>
        <taxon>Cercospora</taxon>
    </lineage>
</organism>
<reference evidence="2" key="1">
    <citation type="journal article" date="2020" name="Stud. Mycol.">
        <title>101 Dothideomycetes genomes: a test case for predicting lifestyles and emergence of pathogens.</title>
        <authorList>
            <person name="Haridas S."/>
            <person name="Albert R."/>
            <person name="Binder M."/>
            <person name="Bloem J."/>
            <person name="Labutti K."/>
            <person name="Salamov A."/>
            <person name="Andreopoulos B."/>
            <person name="Baker S."/>
            <person name="Barry K."/>
            <person name="Bills G."/>
            <person name="Bluhm B."/>
            <person name="Cannon C."/>
            <person name="Castanera R."/>
            <person name="Culley D."/>
            <person name="Daum C."/>
            <person name="Ezra D."/>
            <person name="Gonzalez J."/>
            <person name="Henrissat B."/>
            <person name="Kuo A."/>
            <person name="Liang C."/>
            <person name="Lipzen A."/>
            <person name="Lutzoni F."/>
            <person name="Magnuson J."/>
            <person name="Mondo S."/>
            <person name="Nolan M."/>
            <person name="Ohm R."/>
            <person name="Pangilinan J."/>
            <person name="Park H.-J."/>
            <person name="Ramirez L."/>
            <person name="Alfaro M."/>
            <person name="Sun H."/>
            <person name="Tritt A."/>
            <person name="Yoshinaga Y."/>
            <person name="Zwiers L.-H."/>
            <person name="Turgeon B."/>
            <person name="Goodwin S."/>
            <person name="Spatafora J."/>
            <person name="Crous P."/>
            <person name="Grigoriev I."/>
        </authorList>
    </citation>
    <scope>NUCLEOTIDE SEQUENCE</scope>
    <source>
        <strain evidence="2">SCOH1-5</strain>
    </source>
</reference>
<dbReference type="PANTHER" id="PTHR36223">
    <property type="entry name" value="BETA-LACTAMASE-TYPE TRANSPEPTIDASE FOLD DOMAIN CONTAINING PROTEIN"/>
    <property type="match status" value="1"/>
</dbReference>
<protein>
    <recommendedName>
        <fullName evidence="1">DUF7918 domain-containing protein</fullName>
    </recommendedName>
</protein>
<dbReference type="Pfam" id="PF25534">
    <property type="entry name" value="DUF7918"/>
    <property type="match status" value="1"/>
</dbReference>
<sequence>MAIHPSFPQMPVTIVVNGHSLHEHEDREATPDHEGPQRNHVLRYIEIPSTNIESPSGSDLGNEDDTVPFQIDADAHGLQPDSYAGYERPASERGDYGIAFHIAVDGEDVDSLLIDPAMIESHYANGTTCISKGQYITADSVLPYHFKVIKLIDATTAAARGVRSDAEKEKLEQLGKVRICVYHVRKQGLVVPTPDGDFQDRSIHGLDEVDLKGKSLSHSVGFGDAIPDRGAAAVSEVEPVDLENGPDAVYEFRYGSRVKQEIMEAEGGPINRGPIIPNLAKTILCIDDDDQGFTEKPLPELLTKRPRIQPTTIDDDEVEYMQVTEHQSLFVPEDRPSVVPTEHGAYDFFGEFQNRFGHNLGAS</sequence>
<keyword evidence="3" id="KW-1185">Reference proteome</keyword>
<name>A0A6A6FAG6_9PEZI</name>
<evidence type="ECO:0000313" key="2">
    <source>
        <dbReference type="EMBL" id="KAF2210386.1"/>
    </source>
</evidence>